<evidence type="ECO:0000256" key="1">
    <source>
        <dbReference type="ARBA" id="ARBA00004496"/>
    </source>
</evidence>
<keyword evidence="7" id="KW-0175">Coiled coil</keyword>
<dbReference type="Proteomes" id="UP000728032">
    <property type="component" value="Unassembled WGS sequence"/>
</dbReference>
<dbReference type="Pfam" id="PF07986">
    <property type="entry name" value="TBCC"/>
    <property type="match status" value="1"/>
</dbReference>
<feature type="domain" description="C-CAP/cofactor C-like" evidence="8">
    <location>
        <begin position="135"/>
        <end position="300"/>
    </location>
</feature>
<evidence type="ECO:0000256" key="4">
    <source>
        <dbReference type="ARBA" id="ARBA00022990"/>
    </source>
</evidence>
<dbReference type="Gene3D" id="1.20.58.1250">
    <property type="entry name" value="Tubulin Binding Cofactor C, N-terminal domain"/>
    <property type="match status" value="1"/>
</dbReference>
<dbReference type="EMBL" id="OC919411">
    <property type="protein sequence ID" value="CAD7651285.1"/>
    <property type="molecule type" value="Genomic_DNA"/>
</dbReference>
<dbReference type="InterPro" id="IPR031925">
    <property type="entry name" value="TBCC_N"/>
</dbReference>
<dbReference type="InterPro" id="IPR006599">
    <property type="entry name" value="CARP_motif"/>
</dbReference>
<proteinExistence type="inferred from homology"/>
<dbReference type="GO" id="GO:0015631">
    <property type="term" value="F:tubulin binding"/>
    <property type="evidence" value="ECO:0007669"/>
    <property type="project" value="InterPro"/>
</dbReference>
<dbReference type="InterPro" id="IPR016098">
    <property type="entry name" value="CAP/MinC_C"/>
</dbReference>
<dbReference type="InterPro" id="IPR027684">
    <property type="entry name" value="TBCC"/>
</dbReference>
<dbReference type="Pfam" id="PF16752">
    <property type="entry name" value="TBCC_N"/>
    <property type="match status" value="1"/>
</dbReference>
<accession>A0A7R9M0P5</accession>
<sequence length="314" mass="36115">MNENLIKREEERLSGIESKKREKESNKIASEDSDYIMKEINDLKTQIETKLDVLDTIEAKDELEIRLKELSCDYERLHQFINESVLYLAKYNIKLCQTLLNSIRSKIDTKKDSLVPKSKFSFKSSIKRNVKNSDPIDSQLSSVDQIDSSGSQLPSVQFIGFKNMSDCDQTLRMSSEECNSKDLQLEDLTNCRIEIFGAPNTLKINGLVNCSVFCGPITTSIFLSNCKDCVFKIAAQQLRIHSSYECKVYLHVTSRAIIEDSTQISFGPYDWTYEHILQDFKTANLDINCNNWRLIDDFDCLVTDKPSNNWSFIE</sequence>
<dbReference type="GO" id="GO:0007023">
    <property type="term" value="P:post-chaperonin tubulin folding pathway"/>
    <property type="evidence" value="ECO:0007669"/>
    <property type="project" value="InterPro"/>
</dbReference>
<dbReference type="AlphaFoldDB" id="A0A7R9M0P5"/>
<dbReference type="GO" id="GO:0007021">
    <property type="term" value="P:tubulin complex assembly"/>
    <property type="evidence" value="ECO:0007669"/>
    <property type="project" value="TreeGrafter"/>
</dbReference>
<evidence type="ECO:0000256" key="7">
    <source>
        <dbReference type="SAM" id="Coils"/>
    </source>
</evidence>
<gene>
    <name evidence="9" type="ORF">ONB1V03_LOCUS8226</name>
</gene>
<keyword evidence="10" id="KW-1185">Reference proteome</keyword>
<name>A0A7R9M0P5_9ACAR</name>
<comment type="subunit">
    <text evidence="6">Supercomplex made of cofactors A to E. Cofactors A and D function by capturing and stabilizing tubulin in a quasi-native conformation. Cofactor E binds to the cofactor D-tubulin complex; interaction with cofactor C then causes the release of tubulin polypeptides that are committed to the native state.</text>
</comment>
<evidence type="ECO:0000259" key="8">
    <source>
        <dbReference type="PROSITE" id="PS51329"/>
    </source>
</evidence>
<organism evidence="9">
    <name type="scientific">Oppiella nova</name>
    <dbReference type="NCBI Taxonomy" id="334625"/>
    <lineage>
        <taxon>Eukaryota</taxon>
        <taxon>Metazoa</taxon>
        <taxon>Ecdysozoa</taxon>
        <taxon>Arthropoda</taxon>
        <taxon>Chelicerata</taxon>
        <taxon>Arachnida</taxon>
        <taxon>Acari</taxon>
        <taxon>Acariformes</taxon>
        <taxon>Sarcoptiformes</taxon>
        <taxon>Oribatida</taxon>
        <taxon>Brachypylina</taxon>
        <taxon>Oppioidea</taxon>
        <taxon>Oppiidae</taxon>
        <taxon>Oppiella</taxon>
    </lineage>
</organism>
<keyword evidence="3" id="KW-0963">Cytoplasm</keyword>
<keyword evidence="4" id="KW-0007">Acetylation</keyword>
<feature type="coiled-coil region" evidence="7">
    <location>
        <begin position="6"/>
        <end position="80"/>
    </location>
</feature>
<dbReference type="PROSITE" id="PS51329">
    <property type="entry name" value="C_CAP_COFACTOR_C"/>
    <property type="match status" value="1"/>
</dbReference>
<dbReference type="InterPro" id="IPR017901">
    <property type="entry name" value="C-CAP_CF_C-like"/>
</dbReference>
<dbReference type="PANTHER" id="PTHR15139:SF0">
    <property type="entry name" value="TUBULIN-SPECIFIC CHAPERONE C"/>
    <property type="match status" value="1"/>
</dbReference>
<evidence type="ECO:0000256" key="3">
    <source>
        <dbReference type="ARBA" id="ARBA00022490"/>
    </source>
</evidence>
<evidence type="ECO:0000313" key="10">
    <source>
        <dbReference type="Proteomes" id="UP000728032"/>
    </source>
</evidence>
<evidence type="ECO:0000313" key="9">
    <source>
        <dbReference type="EMBL" id="CAD7651285.1"/>
    </source>
</evidence>
<evidence type="ECO:0000256" key="2">
    <source>
        <dbReference type="ARBA" id="ARBA00008848"/>
    </source>
</evidence>
<evidence type="ECO:0000256" key="5">
    <source>
        <dbReference type="ARBA" id="ARBA00023186"/>
    </source>
</evidence>
<dbReference type="OrthoDB" id="194775at2759"/>
<reference evidence="9" key="1">
    <citation type="submission" date="2020-11" db="EMBL/GenBank/DDBJ databases">
        <authorList>
            <person name="Tran Van P."/>
        </authorList>
    </citation>
    <scope>NUCLEOTIDE SEQUENCE</scope>
</reference>
<keyword evidence="5" id="KW-0143">Chaperone</keyword>
<dbReference type="GO" id="GO:0005737">
    <property type="term" value="C:cytoplasm"/>
    <property type="evidence" value="ECO:0007669"/>
    <property type="project" value="UniProtKB-SubCell"/>
</dbReference>
<evidence type="ECO:0000256" key="6">
    <source>
        <dbReference type="ARBA" id="ARBA00026055"/>
    </source>
</evidence>
<comment type="subcellular location">
    <subcellularLocation>
        <location evidence="1">Cytoplasm</location>
    </subcellularLocation>
</comment>
<dbReference type="PANTHER" id="PTHR15139">
    <property type="entry name" value="TUBULIN FOLDING COFACTOR C"/>
    <property type="match status" value="1"/>
</dbReference>
<protein>
    <recommendedName>
        <fullName evidence="8">C-CAP/cofactor C-like domain-containing protein</fullName>
    </recommendedName>
</protein>
<dbReference type="SMART" id="SM00673">
    <property type="entry name" value="CARP"/>
    <property type="match status" value="2"/>
</dbReference>
<dbReference type="InterPro" id="IPR012945">
    <property type="entry name" value="Tubulin-bd_cofactor_C_dom"/>
</dbReference>
<dbReference type="Gene3D" id="2.160.20.70">
    <property type="match status" value="1"/>
</dbReference>
<dbReference type="InterPro" id="IPR038397">
    <property type="entry name" value="TBCC_N_sf"/>
</dbReference>
<dbReference type="EMBL" id="CAJPVJ010004586">
    <property type="protein sequence ID" value="CAG2168742.1"/>
    <property type="molecule type" value="Genomic_DNA"/>
</dbReference>
<comment type="similarity">
    <text evidence="2">Belongs to the TBCC family.</text>
</comment>